<protein>
    <submittedName>
        <fullName evidence="2">Uncharacterized protein</fullName>
    </submittedName>
</protein>
<reference evidence="2 3" key="1">
    <citation type="submission" date="2022-03" db="EMBL/GenBank/DDBJ databases">
        <title>Pseudonocardia alaer sp. nov., a novel actinomycete isolated from reed forest soil.</title>
        <authorList>
            <person name="Wang L."/>
        </authorList>
    </citation>
    <scope>NUCLEOTIDE SEQUENCE [LARGE SCALE GENOMIC DNA]</scope>
    <source>
        <strain evidence="2 3">Y-16303</strain>
    </source>
</reference>
<feature type="region of interest" description="Disordered" evidence="1">
    <location>
        <begin position="30"/>
        <end position="54"/>
    </location>
</feature>
<dbReference type="RefSeq" id="WP_241042715.1">
    <property type="nucleotide sequence ID" value="NZ_BAAAJF010000031.1"/>
</dbReference>
<accession>A0ABS9TTN8</accession>
<comment type="caution">
    <text evidence="2">The sequence shown here is derived from an EMBL/GenBank/DDBJ whole genome shotgun (WGS) entry which is preliminary data.</text>
</comment>
<evidence type="ECO:0000313" key="3">
    <source>
        <dbReference type="Proteomes" id="UP001299970"/>
    </source>
</evidence>
<evidence type="ECO:0000256" key="1">
    <source>
        <dbReference type="SAM" id="MobiDB-lite"/>
    </source>
</evidence>
<name>A0ABS9TTN8_9PSEU</name>
<dbReference type="Proteomes" id="UP001299970">
    <property type="component" value="Unassembled WGS sequence"/>
</dbReference>
<evidence type="ECO:0000313" key="2">
    <source>
        <dbReference type="EMBL" id="MCH6171910.1"/>
    </source>
</evidence>
<keyword evidence="3" id="KW-1185">Reference proteome</keyword>
<organism evidence="2 3">
    <name type="scientific">Pseudonocardia alaniniphila</name>
    <dbReference type="NCBI Taxonomy" id="75291"/>
    <lineage>
        <taxon>Bacteria</taxon>
        <taxon>Bacillati</taxon>
        <taxon>Actinomycetota</taxon>
        <taxon>Actinomycetes</taxon>
        <taxon>Pseudonocardiales</taxon>
        <taxon>Pseudonocardiaceae</taxon>
        <taxon>Pseudonocardia</taxon>
    </lineage>
</organism>
<sequence>MLSAAEGLDVSPVASEDVAAGVDEVVGVVSASGRFGRTPDSTRSPPQVSFDAES</sequence>
<proteinExistence type="predicted"/>
<dbReference type="EMBL" id="JAKXMK010000051">
    <property type="protein sequence ID" value="MCH6171910.1"/>
    <property type="molecule type" value="Genomic_DNA"/>
</dbReference>
<gene>
    <name evidence="2" type="ORF">MMF94_40030</name>
</gene>